<feature type="transmembrane region" description="Helical" evidence="1">
    <location>
        <begin position="186"/>
        <end position="210"/>
    </location>
</feature>
<keyword evidence="4" id="KW-1185">Reference proteome</keyword>
<dbReference type="OrthoDB" id="1932057at2"/>
<comment type="caution">
    <text evidence="3">The sequence shown here is derived from an EMBL/GenBank/DDBJ whole genome shotgun (WGS) entry which is preliminary data.</text>
</comment>
<dbReference type="Pfam" id="PF10882">
    <property type="entry name" value="bPH_5"/>
    <property type="match status" value="1"/>
</dbReference>
<feature type="domain" description="Bacterial Pleckstrin homology" evidence="2">
    <location>
        <begin position="64"/>
        <end position="162"/>
    </location>
</feature>
<sequence length="295" mass="34244">MESFKPIKGKGLPYIIGETILYNLFIILMVVVVNSYELSNLFKIAFVVINIYEFNYIFTYTSLEYNIIDEYIQIKSIFGLKKEKIYFKDIQGYSKNSGEIKGVKLYGFGKDHFALGKSIIDKIGIAKMYVTSDEHIIYLKTQDMTYGISPIQEDKFINILNSNGIESCSWSYSPNKNVNLYKDKKFIIPLIVVTVITIILTLHPFILYLYNKLPEKMPLSFDARFYPVKIGTGKEFAFKQMSYGVLNMAIIFCMYYASYFYAKYDKKSAYKFIYVSLVSSLLFLILQIKILATFK</sequence>
<feature type="transmembrane region" description="Helical" evidence="1">
    <location>
        <begin position="12"/>
        <end position="34"/>
    </location>
</feature>
<keyword evidence="1" id="KW-0472">Membrane</keyword>
<organism evidence="3 4">
    <name type="scientific">Clostridium liquoris</name>
    <dbReference type="NCBI Taxonomy" id="1289519"/>
    <lineage>
        <taxon>Bacteria</taxon>
        <taxon>Bacillati</taxon>
        <taxon>Bacillota</taxon>
        <taxon>Clostridia</taxon>
        <taxon>Eubacteriales</taxon>
        <taxon>Clostridiaceae</taxon>
        <taxon>Clostridium</taxon>
    </lineage>
</organism>
<keyword evidence="1" id="KW-0812">Transmembrane</keyword>
<protein>
    <recommendedName>
        <fullName evidence="2">Bacterial Pleckstrin homology domain-containing protein</fullName>
    </recommendedName>
</protein>
<feature type="transmembrane region" description="Helical" evidence="1">
    <location>
        <begin position="40"/>
        <end position="58"/>
    </location>
</feature>
<dbReference type="AlphaFoldDB" id="A0A2T0B199"/>
<dbReference type="Proteomes" id="UP000239706">
    <property type="component" value="Unassembled WGS sequence"/>
</dbReference>
<accession>A0A2T0B199</accession>
<evidence type="ECO:0000259" key="2">
    <source>
        <dbReference type="Pfam" id="PF10882"/>
    </source>
</evidence>
<gene>
    <name evidence="3" type="ORF">CLLI_23970</name>
</gene>
<evidence type="ECO:0000313" key="4">
    <source>
        <dbReference type="Proteomes" id="UP000239706"/>
    </source>
</evidence>
<feature type="transmembrane region" description="Helical" evidence="1">
    <location>
        <begin position="241"/>
        <end position="260"/>
    </location>
</feature>
<dbReference type="InterPro" id="IPR027783">
    <property type="entry name" value="Bacterial_PH-related"/>
</dbReference>
<name>A0A2T0B199_9CLOT</name>
<evidence type="ECO:0000313" key="3">
    <source>
        <dbReference type="EMBL" id="PRR77227.1"/>
    </source>
</evidence>
<dbReference type="EMBL" id="PVXO01000066">
    <property type="protein sequence ID" value="PRR77227.1"/>
    <property type="molecule type" value="Genomic_DNA"/>
</dbReference>
<proteinExistence type="predicted"/>
<feature type="transmembrane region" description="Helical" evidence="1">
    <location>
        <begin position="272"/>
        <end position="292"/>
    </location>
</feature>
<reference evidence="3 4" key="1">
    <citation type="submission" date="2018-03" db="EMBL/GenBank/DDBJ databases">
        <title>Genome sequence of Clostridium liquoris DSM 100320.</title>
        <authorList>
            <person name="Poehlein A."/>
            <person name="Daniel R."/>
        </authorList>
    </citation>
    <scope>NUCLEOTIDE SEQUENCE [LARGE SCALE GENOMIC DNA]</scope>
    <source>
        <strain evidence="3 4">DSM 100320</strain>
    </source>
</reference>
<dbReference type="RefSeq" id="WP_106064442.1">
    <property type="nucleotide sequence ID" value="NZ_PVXO01000066.1"/>
</dbReference>
<keyword evidence="1" id="KW-1133">Transmembrane helix</keyword>
<evidence type="ECO:0000256" key="1">
    <source>
        <dbReference type="SAM" id="Phobius"/>
    </source>
</evidence>